<reference evidence="3" key="1">
    <citation type="submission" date="2017-06" db="EMBL/GenBank/DDBJ databases">
        <authorList>
            <person name="Varghese N."/>
            <person name="Submissions S."/>
        </authorList>
    </citation>
    <scope>NUCLEOTIDE SEQUENCE [LARGE SCALE GENOMIC DNA]</scope>
    <source>
        <strain evidence="3">DSM 11116</strain>
    </source>
</reference>
<evidence type="ECO:0000256" key="1">
    <source>
        <dbReference type="SAM" id="SignalP"/>
    </source>
</evidence>
<dbReference type="RefSeq" id="WP_141106602.1">
    <property type="nucleotide sequence ID" value="NZ_FYEW01000002.1"/>
</dbReference>
<dbReference type="AlphaFoldDB" id="A0A212UE87"/>
<evidence type="ECO:0000313" key="3">
    <source>
        <dbReference type="Proteomes" id="UP000198131"/>
    </source>
</evidence>
<evidence type="ECO:0000313" key="2">
    <source>
        <dbReference type="EMBL" id="SNC76421.1"/>
    </source>
</evidence>
<keyword evidence="3" id="KW-1185">Reference proteome</keyword>
<dbReference type="Proteomes" id="UP000198131">
    <property type="component" value="Unassembled WGS sequence"/>
</dbReference>
<accession>A0A212UE87</accession>
<name>A0A212UE87_9BACT</name>
<feature type="signal peptide" evidence="1">
    <location>
        <begin position="1"/>
        <end position="24"/>
    </location>
</feature>
<dbReference type="OrthoDB" id="885210at2"/>
<gene>
    <name evidence="2" type="ORF">SAMN06265337_3377</name>
</gene>
<protein>
    <recommendedName>
        <fullName evidence="4">TonB protein C-terminal</fullName>
    </recommendedName>
</protein>
<evidence type="ECO:0008006" key="4">
    <source>
        <dbReference type="Google" id="ProtNLM"/>
    </source>
</evidence>
<dbReference type="Gene3D" id="3.30.1150.10">
    <property type="match status" value="1"/>
</dbReference>
<organism evidence="2 3">
    <name type="scientific">Hymenobacter gelipurpurascens</name>
    <dbReference type="NCBI Taxonomy" id="89968"/>
    <lineage>
        <taxon>Bacteria</taxon>
        <taxon>Pseudomonadati</taxon>
        <taxon>Bacteroidota</taxon>
        <taxon>Cytophagia</taxon>
        <taxon>Cytophagales</taxon>
        <taxon>Hymenobacteraceae</taxon>
        <taxon>Hymenobacter</taxon>
    </lineage>
</organism>
<feature type="chain" id="PRO_5012171395" description="TonB protein C-terminal" evidence="1">
    <location>
        <begin position="25"/>
        <end position="150"/>
    </location>
</feature>
<sequence length="150" mass="16088">MPILLSKSLPLSLGLLLASIAAVAQSTPVPMPNAVPPSQRIQQRGGAQAPYTYVEKMPIYLKGGKDSLQMFISTHVRGSASGSGAYVTFIIDQTGRVRRPALGPFPAESEAATDSEVASAFRSIGRFRPGYQNGKPVDVQMTMRIVKQLK</sequence>
<proteinExistence type="predicted"/>
<dbReference type="EMBL" id="FYEW01000002">
    <property type="protein sequence ID" value="SNC76421.1"/>
    <property type="molecule type" value="Genomic_DNA"/>
</dbReference>
<keyword evidence="1" id="KW-0732">Signal</keyword>